<dbReference type="InterPro" id="IPR000297">
    <property type="entry name" value="PPIase_PpiC"/>
</dbReference>
<evidence type="ECO:0000256" key="8">
    <source>
        <dbReference type="SAM" id="SignalP"/>
    </source>
</evidence>
<feature type="signal peptide" evidence="8">
    <location>
        <begin position="1"/>
        <end position="28"/>
    </location>
</feature>
<evidence type="ECO:0000256" key="5">
    <source>
        <dbReference type="ARBA" id="ARBA00023110"/>
    </source>
</evidence>
<dbReference type="EC" id="5.2.1.8" evidence="3"/>
<evidence type="ECO:0000313" key="11">
    <source>
        <dbReference type="Proteomes" id="UP000479335"/>
    </source>
</evidence>
<comment type="similarity">
    <text evidence="2">Belongs to the PpiC/parvulin rotamase family.</text>
</comment>
<gene>
    <name evidence="10" type="primary">epsD</name>
    <name evidence="10" type="ORF">GTP46_27150</name>
</gene>
<evidence type="ECO:0000259" key="9">
    <source>
        <dbReference type="Pfam" id="PF13145"/>
    </source>
</evidence>
<keyword evidence="6 10" id="KW-0413">Isomerase</keyword>
<sequence>MHAPRSLARKSVLAAAVVVLLAGLTACGNKESKPGQALASVNGEEITFLQLNEELQRAGVQAAQQEAASKQILESLIDRQLLLNEAAKEKLDRDPKVMQAIERAKALIIAQAYIQKLIGTPTKPGKAEVEEYYQKNPQFFANRKQLLMHQLVLATNSLTPEVKATIDNAKTLDEVAGWLDAHQVKYNRGQQARTTAELPPELSRQLLSMAKGQLFIIREGERSVLITIAEIKDAPVSPEAAAPQIEQYLLNKKNKDTADAEVKRLRAVAKIEYLNKAKAPAAASAPAASAAPAAASAAASAPASTPADDATARGVAGLK</sequence>
<comment type="caution">
    <text evidence="10">The sequence shown here is derived from an EMBL/GenBank/DDBJ whole genome shotgun (WGS) entry which is preliminary data.</text>
</comment>
<accession>A0A6L8KFT9</accession>
<dbReference type="PROSITE" id="PS51257">
    <property type="entry name" value="PROKAR_LIPOPROTEIN"/>
    <property type="match status" value="1"/>
</dbReference>
<dbReference type="EMBL" id="WWCN01000025">
    <property type="protein sequence ID" value="MYM26313.1"/>
    <property type="molecule type" value="Genomic_DNA"/>
</dbReference>
<dbReference type="InterPro" id="IPR014274">
    <property type="entry name" value="PPIase_EpsD"/>
</dbReference>
<evidence type="ECO:0000313" key="10">
    <source>
        <dbReference type="EMBL" id="MYM26313.1"/>
    </source>
</evidence>
<dbReference type="InterPro" id="IPR027304">
    <property type="entry name" value="Trigger_fact/SurA_dom_sf"/>
</dbReference>
<dbReference type="Pfam" id="PF13145">
    <property type="entry name" value="Rotamase_2"/>
    <property type="match status" value="1"/>
</dbReference>
<name>A0A6L8KFT9_9BURK</name>
<dbReference type="PANTHER" id="PTHR47245:SF1">
    <property type="entry name" value="FOLDASE PROTEIN PRSA"/>
    <property type="match status" value="1"/>
</dbReference>
<proteinExistence type="inferred from homology"/>
<comment type="catalytic activity">
    <reaction evidence="1">
        <text>[protein]-peptidylproline (omega=180) = [protein]-peptidylproline (omega=0)</text>
        <dbReference type="Rhea" id="RHEA:16237"/>
        <dbReference type="Rhea" id="RHEA-COMP:10747"/>
        <dbReference type="Rhea" id="RHEA-COMP:10748"/>
        <dbReference type="ChEBI" id="CHEBI:83833"/>
        <dbReference type="ChEBI" id="CHEBI:83834"/>
        <dbReference type="EC" id="5.2.1.8"/>
    </reaction>
</comment>
<evidence type="ECO:0000256" key="2">
    <source>
        <dbReference type="ARBA" id="ARBA00007656"/>
    </source>
</evidence>
<evidence type="ECO:0000256" key="4">
    <source>
        <dbReference type="ARBA" id="ARBA00022729"/>
    </source>
</evidence>
<evidence type="ECO:0000256" key="1">
    <source>
        <dbReference type="ARBA" id="ARBA00000971"/>
    </source>
</evidence>
<feature type="chain" id="PRO_5027003919" description="peptidylprolyl isomerase" evidence="8">
    <location>
        <begin position="29"/>
        <end position="319"/>
    </location>
</feature>
<evidence type="ECO:0000256" key="7">
    <source>
        <dbReference type="SAM" id="MobiDB-lite"/>
    </source>
</evidence>
<dbReference type="Pfam" id="PF13624">
    <property type="entry name" value="SurA_N_3"/>
    <property type="match status" value="1"/>
</dbReference>
<keyword evidence="5" id="KW-0697">Rotamase</keyword>
<feature type="compositionally biased region" description="Low complexity" evidence="7">
    <location>
        <begin position="294"/>
        <end position="309"/>
    </location>
</feature>
<dbReference type="InterPro" id="IPR050245">
    <property type="entry name" value="PrsA_foldase"/>
</dbReference>
<feature type="domain" description="PpiC" evidence="9">
    <location>
        <begin position="126"/>
        <end position="238"/>
    </location>
</feature>
<keyword evidence="4 8" id="KW-0732">Signal</keyword>
<organism evidence="10 11">
    <name type="scientific">Duganella flavida</name>
    <dbReference type="NCBI Taxonomy" id="2692175"/>
    <lineage>
        <taxon>Bacteria</taxon>
        <taxon>Pseudomonadati</taxon>
        <taxon>Pseudomonadota</taxon>
        <taxon>Betaproteobacteria</taxon>
        <taxon>Burkholderiales</taxon>
        <taxon>Oxalobacteraceae</taxon>
        <taxon>Telluria group</taxon>
        <taxon>Duganella</taxon>
    </lineage>
</organism>
<dbReference type="SUPFAM" id="SSF109998">
    <property type="entry name" value="Triger factor/SurA peptide-binding domain-like"/>
    <property type="match status" value="1"/>
</dbReference>
<dbReference type="Proteomes" id="UP000479335">
    <property type="component" value="Unassembled WGS sequence"/>
</dbReference>
<dbReference type="NCBIfam" id="TIGR02925">
    <property type="entry name" value="cis_trans_EpsD"/>
    <property type="match status" value="1"/>
</dbReference>
<evidence type="ECO:0000256" key="3">
    <source>
        <dbReference type="ARBA" id="ARBA00013194"/>
    </source>
</evidence>
<dbReference type="AlphaFoldDB" id="A0A6L8KFT9"/>
<reference evidence="10 11" key="1">
    <citation type="submission" date="2019-12" db="EMBL/GenBank/DDBJ databases">
        <title>Novel species isolated from a subtropical stream in China.</title>
        <authorList>
            <person name="Lu H."/>
        </authorList>
    </citation>
    <scope>NUCLEOTIDE SEQUENCE [LARGE SCALE GENOMIC DNA]</scope>
    <source>
        <strain evidence="10 11">FT135W</strain>
    </source>
</reference>
<feature type="region of interest" description="Disordered" evidence="7">
    <location>
        <begin position="294"/>
        <end position="319"/>
    </location>
</feature>
<dbReference type="PANTHER" id="PTHR47245">
    <property type="entry name" value="PEPTIDYLPROLYL ISOMERASE"/>
    <property type="match status" value="1"/>
</dbReference>
<dbReference type="GO" id="GO:0003755">
    <property type="term" value="F:peptidyl-prolyl cis-trans isomerase activity"/>
    <property type="evidence" value="ECO:0007669"/>
    <property type="project" value="UniProtKB-KW"/>
</dbReference>
<dbReference type="Gene3D" id="1.10.8.1040">
    <property type="match status" value="1"/>
</dbReference>
<protein>
    <recommendedName>
        <fullName evidence="3">peptidylprolyl isomerase</fullName>
        <ecNumber evidence="3">5.2.1.8</ecNumber>
    </recommendedName>
</protein>
<evidence type="ECO:0000256" key="6">
    <source>
        <dbReference type="ARBA" id="ARBA00023235"/>
    </source>
</evidence>
<keyword evidence="11" id="KW-1185">Reference proteome</keyword>